<gene>
    <name evidence="1" type="ORF">SAMN06269173_12332</name>
</gene>
<dbReference type="EMBL" id="FZNS01000023">
    <property type="protein sequence ID" value="SNS07008.1"/>
    <property type="molecule type" value="Genomic_DNA"/>
</dbReference>
<evidence type="ECO:0008006" key="3">
    <source>
        <dbReference type="Google" id="ProtNLM"/>
    </source>
</evidence>
<name>A0A239BI19_9BACT</name>
<accession>A0A239BI19</accession>
<dbReference type="AlphaFoldDB" id="A0A239BI19"/>
<evidence type="ECO:0000313" key="1">
    <source>
        <dbReference type="EMBL" id="SNS07008.1"/>
    </source>
</evidence>
<evidence type="ECO:0000313" key="2">
    <source>
        <dbReference type="Proteomes" id="UP000198310"/>
    </source>
</evidence>
<keyword evidence="2" id="KW-1185">Reference proteome</keyword>
<reference evidence="2" key="1">
    <citation type="submission" date="2017-06" db="EMBL/GenBank/DDBJ databases">
        <authorList>
            <person name="Varghese N."/>
            <person name="Submissions S."/>
        </authorList>
    </citation>
    <scope>NUCLEOTIDE SEQUENCE [LARGE SCALE GENOMIC DNA]</scope>
    <source>
        <strain evidence="2">DSM 28041</strain>
    </source>
</reference>
<dbReference type="Proteomes" id="UP000198310">
    <property type="component" value="Unassembled WGS sequence"/>
</dbReference>
<proteinExistence type="predicted"/>
<dbReference type="RefSeq" id="WP_089334500.1">
    <property type="nucleotide sequence ID" value="NZ_FZNS01000023.1"/>
</dbReference>
<sequence>MKDLEFDFTCSLPEVRLRPGLRTSVWAEDTPEYCMPCEFQHVADSYAPVRVQVVILDPDDRISERYVHTTFYFGHPGHIVGHGQLVALVREAD</sequence>
<organism evidence="1 2">
    <name type="scientific">Hymenobacter mucosus</name>
    <dbReference type="NCBI Taxonomy" id="1411120"/>
    <lineage>
        <taxon>Bacteria</taxon>
        <taxon>Pseudomonadati</taxon>
        <taxon>Bacteroidota</taxon>
        <taxon>Cytophagia</taxon>
        <taxon>Cytophagales</taxon>
        <taxon>Hymenobacteraceae</taxon>
        <taxon>Hymenobacter</taxon>
    </lineage>
</organism>
<protein>
    <recommendedName>
        <fullName evidence="3">Elongation factor Tu</fullName>
    </recommendedName>
</protein>